<evidence type="ECO:0000256" key="7">
    <source>
        <dbReference type="SAM" id="Phobius"/>
    </source>
</evidence>
<dbReference type="InterPro" id="IPR010227">
    <property type="entry name" value="NADH_Q_OxRdtase_chainM/4"/>
</dbReference>
<evidence type="ECO:0000256" key="1">
    <source>
        <dbReference type="ARBA" id="ARBA00004127"/>
    </source>
</evidence>
<dbReference type="PANTHER" id="PTHR43507:SF1">
    <property type="entry name" value="NADH-UBIQUINONE OXIDOREDUCTASE CHAIN 4"/>
    <property type="match status" value="1"/>
</dbReference>
<feature type="transmembrane region" description="Helical" evidence="7">
    <location>
        <begin position="6"/>
        <end position="24"/>
    </location>
</feature>
<evidence type="ECO:0000256" key="2">
    <source>
        <dbReference type="ARBA" id="ARBA00009025"/>
    </source>
</evidence>
<dbReference type="GO" id="GO:0008137">
    <property type="term" value="F:NADH dehydrogenase (ubiquinone) activity"/>
    <property type="evidence" value="ECO:0007669"/>
    <property type="project" value="InterPro"/>
</dbReference>
<proteinExistence type="inferred from homology"/>
<keyword evidence="5 7" id="KW-0472">Membrane</keyword>
<feature type="transmembrane region" description="Helical" evidence="7">
    <location>
        <begin position="368"/>
        <end position="390"/>
    </location>
</feature>
<gene>
    <name evidence="9" type="ORF">CEJ86_21135</name>
</gene>
<feature type="transmembrane region" description="Helical" evidence="7">
    <location>
        <begin position="299"/>
        <end position="318"/>
    </location>
</feature>
<dbReference type="GO" id="GO:0003954">
    <property type="term" value="F:NADH dehydrogenase activity"/>
    <property type="evidence" value="ECO:0007669"/>
    <property type="project" value="TreeGrafter"/>
</dbReference>
<name>A0A2J0YYD8_RHIML</name>
<comment type="similarity">
    <text evidence="2">Belongs to the complex I subunit 4 family.</text>
</comment>
<dbReference type="NCBIfam" id="NF004499">
    <property type="entry name" value="PRK05846.1-3"/>
    <property type="match status" value="1"/>
</dbReference>
<feature type="transmembrane region" description="Helical" evidence="7">
    <location>
        <begin position="330"/>
        <end position="348"/>
    </location>
</feature>
<comment type="caution">
    <text evidence="9">The sequence shown here is derived from an EMBL/GenBank/DDBJ whole genome shotgun (WGS) entry which is preliminary data.</text>
</comment>
<evidence type="ECO:0000256" key="4">
    <source>
        <dbReference type="ARBA" id="ARBA00022989"/>
    </source>
</evidence>
<feature type="transmembrane region" description="Helical" evidence="7">
    <location>
        <begin position="234"/>
        <end position="257"/>
    </location>
</feature>
<feature type="transmembrane region" description="Helical" evidence="7">
    <location>
        <begin position="444"/>
        <end position="464"/>
    </location>
</feature>
<dbReference type="GO" id="GO:0012505">
    <property type="term" value="C:endomembrane system"/>
    <property type="evidence" value="ECO:0007669"/>
    <property type="project" value="UniProtKB-SubCell"/>
</dbReference>
<feature type="transmembrane region" description="Helical" evidence="7">
    <location>
        <begin position="402"/>
        <end position="423"/>
    </location>
</feature>
<dbReference type="Proteomes" id="UP000231987">
    <property type="component" value="Unassembled WGS sequence"/>
</dbReference>
<evidence type="ECO:0000256" key="5">
    <source>
        <dbReference type="ARBA" id="ARBA00023136"/>
    </source>
</evidence>
<keyword evidence="4 7" id="KW-1133">Transmembrane helix</keyword>
<dbReference type="GO" id="GO:0016020">
    <property type="term" value="C:membrane"/>
    <property type="evidence" value="ECO:0007669"/>
    <property type="project" value="UniProtKB-SubCell"/>
</dbReference>
<dbReference type="Pfam" id="PF00361">
    <property type="entry name" value="Proton_antipo_M"/>
    <property type="match status" value="1"/>
</dbReference>
<feature type="transmembrane region" description="Helical" evidence="7">
    <location>
        <begin position="204"/>
        <end position="222"/>
    </location>
</feature>
<comment type="subcellular location">
    <subcellularLocation>
        <location evidence="1">Endomembrane system</location>
        <topology evidence="1">Multi-pass membrane protein</topology>
    </subcellularLocation>
    <subcellularLocation>
        <location evidence="6">Membrane</location>
        <topology evidence="6">Multi-pass membrane protein</topology>
    </subcellularLocation>
</comment>
<dbReference type="GO" id="GO:0042773">
    <property type="term" value="P:ATP synthesis coupled electron transport"/>
    <property type="evidence" value="ECO:0007669"/>
    <property type="project" value="InterPro"/>
</dbReference>
<dbReference type="PRINTS" id="PR01437">
    <property type="entry name" value="NUOXDRDTASE4"/>
</dbReference>
<feature type="transmembrane region" description="Helical" evidence="7">
    <location>
        <begin position="164"/>
        <end position="184"/>
    </location>
</feature>
<feature type="transmembrane region" description="Helical" evidence="7">
    <location>
        <begin position="269"/>
        <end position="292"/>
    </location>
</feature>
<dbReference type="GO" id="GO:0048039">
    <property type="term" value="F:ubiquinone binding"/>
    <property type="evidence" value="ECO:0007669"/>
    <property type="project" value="TreeGrafter"/>
</dbReference>
<dbReference type="GO" id="GO:0015990">
    <property type="term" value="P:electron transport coupled proton transport"/>
    <property type="evidence" value="ECO:0007669"/>
    <property type="project" value="TreeGrafter"/>
</dbReference>
<keyword evidence="3 6" id="KW-0812">Transmembrane</keyword>
<evidence type="ECO:0000256" key="6">
    <source>
        <dbReference type="RuleBase" id="RU000320"/>
    </source>
</evidence>
<dbReference type="NCBIfam" id="TIGR01972">
    <property type="entry name" value="NDH_I_M"/>
    <property type="match status" value="1"/>
</dbReference>
<dbReference type="AlphaFoldDB" id="A0A2J0YYD8"/>
<feature type="transmembrane region" description="Helical" evidence="7">
    <location>
        <begin position="31"/>
        <end position="51"/>
    </location>
</feature>
<reference evidence="9 10" key="1">
    <citation type="submission" date="2017-06" db="EMBL/GenBank/DDBJ databases">
        <title>Ensifer strains isolated from leguminous trees and herbs display diverse denitrification phenotypes with some acting as strong N2O sinks.</title>
        <authorList>
            <person name="Woliy K."/>
            <person name="Mania D."/>
            <person name="Bakken L.R."/>
            <person name="Frostegard A."/>
        </authorList>
    </citation>
    <scope>NUCLEOTIDE SEQUENCE [LARGE SCALE GENOMIC DNA]</scope>
    <source>
        <strain evidence="9 10">AC50a</strain>
    </source>
</reference>
<dbReference type="InterPro" id="IPR001750">
    <property type="entry name" value="ND/Mrp_TM"/>
</dbReference>
<feature type="domain" description="NADH:quinone oxidoreductase/Mrp antiporter transmembrane" evidence="8">
    <location>
        <begin position="128"/>
        <end position="416"/>
    </location>
</feature>
<evidence type="ECO:0000259" key="8">
    <source>
        <dbReference type="Pfam" id="PF00361"/>
    </source>
</evidence>
<feature type="transmembrane region" description="Helical" evidence="7">
    <location>
        <begin position="135"/>
        <end position="152"/>
    </location>
</feature>
<evidence type="ECO:0000256" key="3">
    <source>
        <dbReference type="ARBA" id="ARBA00022692"/>
    </source>
</evidence>
<evidence type="ECO:0000313" key="10">
    <source>
        <dbReference type="Proteomes" id="UP000231987"/>
    </source>
</evidence>
<organism evidence="9 10">
    <name type="scientific">Rhizobium meliloti</name>
    <name type="common">Ensifer meliloti</name>
    <name type="synonym">Sinorhizobium meliloti</name>
    <dbReference type="NCBI Taxonomy" id="382"/>
    <lineage>
        <taxon>Bacteria</taxon>
        <taxon>Pseudomonadati</taxon>
        <taxon>Pseudomonadota</taxon>
        <taxon>Alphaproteobacteria</taxon>
        <taxon>Hyphomicrobiales</taxon>
        <taxon>Rhizobiaceae</taxon>
        <taxon>Sinorhizobium/Ensifer group</taxon>
        <taxon>Sinorhizobium</taxon>
    </lineage>
</organism>
<dbReference type="EMBL" id="NJGD01000010">
    <property type="protein sequence ID" value="PJR13267.1"/>
    <property type="molecule type" value="Genomic_DNA"/>
</dbReference>
<dbReference type="RefSeq" id="WP_100673257.1">
    <property type="nucleotide sequence ID" value="NZ_NJGD01000010.1"/>
</dbReference>
<sequence>MSIPLLSLIVFLPVAGAAVVVFMRSDDAVRWTALGFGIVDLALCIVMLAGFDTTTHEMQFIESRPWVPALGITYALGVDGISALFLFLTALLSLISVLASWVAVDRKVKEFMVSLLIMQALMLGVFCALDLFLFYVFWEAMLIPMYLIIGVWGGEGRVYAAFKFFLYTLAGSILFLIGVIVLYFHGGETFDILALTAQDLPFGVQSWLFFAFLVAFAVKVPMVPVHTWLPDAHVQAPTAGSIILAGVLLKMGAYGFLRFSLPMLPEASLYYSTLMLVLSALAIVYGGLLALAQDDLKKLVAYSSISHMGFVTLGIFALNLRGLEGSILQMFNHGITTGALFLFVGLIYERTHTRSIANYGGLMKAAPVYTAFLALFTLSSMALPGTNAFVGELLVLSGGFAANLAAGAAAVVGALLSAAYLLGMYGKVALGPANVTARYKIHDVNGREMAAILPLAVFVLWVGLYPRPFLGIIDASVRNLLVQVHGEGSGQ</sequence>
<dbReference type="InterPro" id="IPR003918">
    <property type="entry name" value="NADH_UbQ_OxRdtase"/>
</dbReference>
<protein>
    <submittedName>
        <fullName evidence="9">NADH-quinone oxidoreductase subunit M</fullName>
    </submittedName>
</protein>
<accession>A0A2J0YYD8</accession>
<feature type="transmembrane region" description="Helical" evidence="7">
    <location>
        <begin position="71"/>
        <end position="104"/>
    </location>
</feature>
<dbReference type="PANTHER" id="PTHR43507">
    <property type="entry name" value="NADH-UBIQUINONE OXIDOREDUCTASE CHAIN 4"/>
    <property type="match status" value="1"/>
</dbReference>
<evidence type="ECO:0000313" key="9">
    <source>
        <dbReference type="EMBL" id="PJR13267.1"/>
    </source>
</evidence>
<feature type="transmembrane region" description="Helical" evidence="7">
    <location>
        <begin position="111"/>
        <end position="129"/>
    </location>
</feature>